<organism evidence="1 2">
    <name type="scientific">Entomophthora muscae</name>
    <dbReference type="NCBI Taxonomy" id="34485"/>
    <lineage>
        <taxon>Eukaryota</taxon>
        <taxon>Fungi</taxon>
        <taxon>Fungi incertae sedis</taxon>
        <taxon>Zoopagomycota</taxon>
        <taxon>Entomophthoromycotina</taxon>
        <taxon>Entomophthoromycetes</taxon>
        <taxon>Entomophthorales</taxon>
        <taxon>Entomophthoraceae</taxon>
        <taxon>Entomophthora</taxon>
    </lineage>
</organism>
<reference evidence="1" key="1">
    <citation type="submission" date="2022-04" db="EMBL/GenBank/DDBJ databases">
        <title>Genome of the entomopathogenic fungus Entomophthora muscae.</title>
        <authorList>
            <person name="Elya C."/>
            <person name="Lovett B.R."/>
            <person name="Lee E."/>
            <person name="Macias A.M."/>
            <person name="Hajek A.E."/>
            <person name="De Bivort B.L."/>
            <person name="Kasson M.T."/>
            <person name="De Fine Licht H.H."/>
            <person name="Stajich J.E."/>
        </authorList>
    </citation>
    <scope>NUCLEOTIDE SEQUENCE</scope>
    <source>
        <strain evidence="1">Berkeley</strain>
    </source>
</reference>
<dbReference type="Proteomes" id="UP001165960">
    <property type="component" value="Unassembled WGS sequence"/>
</dbReference>
<protein>
    <submittedName>
        <fullName evidence="1">Uncharacterized protein</fullName>
    </submittedName>
</protein>
<sequence length="138" mass="14945">MTLPLTLQPNRPQESVAASESTPTQLFGVMYITLTGLVDYMVPSNRSWATLQQFFGHNGSHRSRQKMAAVPLIGETAAKQTGLKKEIAKSSIFKFGFYSPAAGRMPSLAACPHVPASRGWRTLHGGTVHPCQMGKSSN</sequence>
<comment type="caution">
    <text evidence="1">The sequence shown here is derived from an EMBL/GenBank/DDBJ whole genome shotgun (WGS) entry which is preliminary data.</text>
</comment>
<gene>
    <name evidence="1" type="ORF">DSO57_1025145</name>
</gene>
<name>A0ACC2RTB5_9FUNG</name>
<accession>A0ACC2RTB5</accession>
<evidence type="ECO:0000313" key="1">
    <source>
        <dbReference type="EMBL" id="KAJ9053340.1"/>
    </source>
</evidence>
<proteinExistence type="predicted"/>
<evidence type="ECO:0000313" key="2">
    <source>
        <dbReference type="Proteomes" id="UP001165960"/>
    </source>
</evidence>
<dbReference type="EMBL" id="QTSX02006529">
    <property type="protein sequence ID" value="KAJ9053340.1"/>
    <property type="molecule type" value="Genomic_DNA"/>
</dbReference>
<keyword evidence="2" id="KW-1185">Reference proteome</keyword>